<reference evidence="3" key="2">
    <citation type="submission" date="2020-04" db="EMBL/GenBank/DDBJ databases">
        <authorList>
            <consortium name="NCBI Genome Project"/>
        </authorList>
    </citation>
    <scope>NUCLEOTIDE SEQUENCE</scope>
    <source>
        <strain evidence="3">CBS 342.82</strain>
    </source>
</reference>
<dbReference type="Proteomes" id="UP000504637">
    <property type="component" value="Unplaced"/>
</dbReference>
<accession>A0A6J3LQY3</accession>
<dbReference type="RefSeq" id="XP_033455069.1">
    <property type="nucleotide sequence ID" value="XM_033606064.1"/>
</dbReference>
<evidence type="ECO:0000313" key="3">
    <source>
        <dbReference type="RefSeq" id="XP_033455069.1"/>
    </source>
</evidence>
<proteinExistence type="predicted"/>
<dbReference type="GeneID" id="54363864"/>
<sequence>MSKNTDMFRSPAPIMAISLSSAAYDHLTERQMLQAKLTTDIEILQTKNQLPAHDEHVCEQNRVFNVVYHGFFLTHAETRDISFYQLLDSWVQYGGPVFHVQRGLDKYIGKYHPDKLAEFHSKWQPPNSTLAVPSPKIVGKLTITMTLDGELDYERLGVTFEDEITAVALLQTQSLRLANLLGIQEIDLEKYRHCPHVTSYDDSLSSIVATEAAARERKRGEVREEAGESDEEVMPIPAPRRRRRGQEALPT</sequence>
<evidence type="ECO:0000313" key="2">
    <source>
        <dbReference type="Proteomes" id="UP000504637"/>
    </source>
</evidence>
<feature type="compositionally biased region" description="Basic and acidic residues" evidence="1">
    <location>
        <begin position="213"/>
        <end position="226"/>
    </location>
</feature>
<name>A0A6J3LQY3_9PEZI</name>
<organism evidence="3">
    <name type="scientific">Dissoconium aciculare CBS 342.82</name>
    <dbReference type="NCBI Taxonomy" id="1314786"/>
    <lineage>
        <taxon>Eukaryota</taxon>
        <taxon>Fungi</taxon>
        <taxon>Dikarya</taxon>
        <taxon>Ascomycota</taxon>
        <taxon>Pezizomycotina</taxon>
        <taxon>Dothideomycetes</taxon>
        <taxon>Dothideomycetidae</taxon>
        <taxon>Mycosphaerellales</taxon>
        <taxon>Dissoconiaceae</taxon>
        <taxon>Dissoconium</taxon>
    </lineage>
</organism>
<keyword evidence="2" id="KW-1185">Reference proteome</keyword>
<gene>
    <name evidence="3" type="ORF">K489DRAFT_385297</name>
</gene>
<evidence type="ECO:0000256" key="1">
    <source>
        <dbReference type="SAM" id="MobiDB-lite"/>
    </source>
</evidence>
<dbReference type="AlphaFoldDB" id="A0A6J3LQY3"/>
<feature type="region of interest" description="Disordered" evidence="1">
    <location>
        <begin position="211"/>
        <end position="251"/>
    </location>
</feature>
<protein>
    <submittedName>
        <fullName evidence="3">Uncharacterized protein</fullName>
    </submittedName>
</protein>
<reference evidence="3" key="1">
    <citation type="submission" date="2020-01" db="EMBL/GenBank/DDBJ databases">
        <authorList>
            <consortium name="DOE Joint Genome Institute"/>
            <person name="Haridas S."/>
            <person name="Albert R."/>
            <person name="Binder M."/>
            <person name="Bloem J."/>
            <person name="Labutti K."/>
            <person name="Salamov A."/>
            <person name="Andreopoulos B."/>
            <person name="Baker S.E."/>
            <person name="Barry K."/>
            <person name="Bills G."/>
            <person name="Bluhm B.H."/>
            <person name="Cannon C."/>
            <person name="Castanera R."/>
            <person name="Culley D.E."/>
            <person name="Daum C."/>
            <person name="Ezra D."/>
            <person name="Gonzalez J.B."/>
            <person name="Henrissat B."/>
            <person name="Kuo A."/>
            <person name="Liang C."/>
            <person name="Lipzen A."/>
            <person name="Lutzoni F."/>
            <person name="Magnuson J."/>
            <person name="Mondo S."/>
            <person name="Nolan M."/>
            <person name="Ohm R."/>
            <person name="Pangilinan J."/>
            <person name="Park H.-J."/>
            <person name="Ramirez L."/>
            <person name="Alfaro M."/>
            <person name="Sun H."/>
            <person name="Tritt A."/>
            <person name="Yoshinaga Y."/>
            <person name="Zwiers L.-H."/>
            <person name="Turgeon B.G."/>
            <person name="Goodwin S.B."/>
            <person name="Spatafora J.W."/>
            <person name="Crous P.W."/>
            <person name="Grigoriev I.V."/>
        </authorList>
    </citation>
    <scope>NUCLEOTIDE SEQUENCE</scope>
    <source>
        <strain evidence="3">CBS 342.82</strain>
    </source>
</reference>
<reference evidence="3" key="3">
    <citation type="submission" date="2025-08" db="UniProtKB">
        <authorList>
            <consortium name="RefSeq"/>
        </authorList>
    </citation>
    <scope>IDENTIFICATION</scope>
    <source>
        <strain evidence="3">CBS 342.82</strain>
    </source>
</reference>